<dbReference type="PANTHER" id="PTHR43745:SF2">
    <property type="entry name" value="NITROREDUCTASE MJ1384-RELATED"/>
    <property type="match status" value="1"/>
</dbReference>
<dbReference type="InterPro" id="IPR020051">
    <property type="entry name" value="SagB-type_dehydrogenase"/>
</dbReference>
<sequence length="386" mass="41024">MRLRRSRCLTCYWHDGTFVVHPHPHGTPTALHPAAAEILDAFEDWSTAAEAAEQLTHLTPDTVEEAVGALVSSGALLAHGGTAAHRDEEIAGRWGSWMPEASFFHYATQDVYDPPGAPSDGNPPAPGEVPAVASPDRAPGEDPVPLPPLFTEHPDVPLLLLPRRPAGLGAAFGQVLYERRTHRDFTGEPVPLETLAALLSAVFGPVDFIDCGRGALYRRTSPQGGSRQEIDAYVGALDVEGLDPGWYHYDGLRHGLELLTEGFTPAEAARLCAGQEWAARPAFLVVLAARLERMSAKYPTPRAYRVCLLDAGHLGQTFALTATALGLGPAQTGAFRDSEVAERCGLDNTGQVPLYVLAAGHPARAGRDAPPPAGVPAFGATTLLGR</sequence>
<dbReference type="InterPro" id="IPR029479">
    <property type="entry name" value="Nitroreductase"/>
</dbReference>
<reference evidence="3 4" key="1">
    <citation type="submission" date="2024-10" db="EMBL/GenBank/DDBJ databases">
        <title>The Natural Products Discovery Center: Release of the First 8490 Sequenced Strains for Exploring Actinobacteria Biosynthetic Diversity.</title>
        <authorList>
            <person name="Kalkreuter E."/>
            <person name="Kautsar S.A."/>
            <person name="Yang D."/>
            <person name="Bader C.D."/>
            <person name="Teijaro C.N."/>
            <person name="Fluegel L."/>
            <person name="Davis C.M."/>
            <person name="Simpson J.R."/>
            <person name="Lauterbach L."/>
            <person name="Steele A.D."/>
            <person name="Gui C."/>
            <person name="Meng S."/>
            <person name="Li G."/>
            <person name="Viehrig K."/>
            <person name="Ye F."/>
            <person name="Su P."/>
            <person name="Kiefer A.F."/>
            <person name="Nichols A."/>
            <person name="Cepeda A.J."/>
            <person name="Yan W."/>
            <person name="Fan B."/>
            <person name="Jiang Y."/>
            <person name="Adhikari A."/>
            <person name="Zheng C.-J."/>
            <person name="Schuster L."/>
            <person name="Cowan T.M."/>
            <person name="Smanski M.J."/>
            <person name="Chevrette M.G."/>
            <person name="De Carvalho L.P.S."/>
            <person name="Shen B."/>
        </authorList>
    </citation>
    <scope>NUCLEOTIDE SEQUENCE [LARGE SCALE GENOMIC DNA]</scope>
    <source>
        <strain evidence="3 4">NPDC012540</strain>
    </source>
</reference>
<feature type="compositionally biased region" description="Pro residues" evidence="1">
    <location>
        <begin position="115"/>
        <end position="127"/>
    </location>
</feature>
<feature type="domain" description="Nitroreductase" evidence="2">
    <location>
        <begin position="177"/>
        <end position="361"/>
    </location>
</feature>
<proteinExistence type="predicted"/>
<comment type="caution">
    <text evidence="3">The sequence shown here is derived from an EMBL/GenBank/DDBJ whole genome shotgun (WGS) entry which is preliminary data.</text>
</comment>
<evidence type="ECO:0000313" key="3">
    <source>
        <dbReference type="EMBL" id="MFF5896573.1"/>
    </source>
</evidence>
<dbReference type="Pfam" id="PF00881">
    <property type="entry name" value="Nitroreductase"/>
    <property type="match status" value="1"/>
</dbReference>
<evidence type="ECO:0000259" key="2">
    <source>
        <dbReference type="Pfam" id="PF00881"/>
    </source>
</evidence>
<dbReference type="EMBL" id="JBIBEG010000002">
    <property type="protein sequence ID" value="MFF5896573.1"/>
    <property type="molecule type" value="Genomic_DNA"/>
</dbReference>
<protein>
    <submittedName>
        <fullName evidence="3">SagB/ThcOx family dehydrogenase</fullName>
    </submittedName>
</protein>
<gene>
    <name evidence="3" type="ORF">ACFY8O_11680</name>
</gene>
<name>A0ABW6X3C2_9ACTN</name>
<dbReference type="SUPFAM" id="SSF55469">
    <property type="entry name" value="FMN-dependent nitroreductase-like"/>
    <property type="match status" value="1"/>
</dbReference>
<dbReference type="Gene3D" id="3.40.109.10">
    <property type="entry name" value="NADH Oxidase"/>
    <property type="match status" value="1"/>
</dbReference>
<evidence type="ECO:0000313" key="4">
    <source>
        <dbReference type="Proteomes" id="UP001602322"/>
    </source>
</evidence>
<keyword evidence="4" id="KW-1185">Reference proteome</keyword>
<dbReference type="RefSeq" id="WP_387900805.1">
    <property type="nucleotide sequence ID" value="NZ_JBIBEG010000002.1"/>
</dbReference>
<dbReference type="InterPro" id="IPR000415">
    <property type="entry name" value="Nitroreductase-like"/>
</dbReference>
<dbReference type="Proteomes" id="UP001602322">
    <property type="component" value="Unassembled WGS sequence"/>
</dbReference>
<dbReference type="PANTHER" id="PTHR43745">
    <property type="entry name" value="NITROREDUCTASE MJ1384-RELATED"/>
    <property type="match status" value="1"/>
</dbReference>
<organism evidence="3 4">
    <name type="scientific">Streptomyces argenteolus</name>
    <dbReference type="NCBI Taxonomy" id="67274"/>
    <lineage>
        <taxon>Bacteria</taxon>
        <taxon>Bacillati</taxon>
        <taxon>Actinomycetota</taxon>
        <taxon>Actinomycetes</taxon>
        <taxon>Kitasatosporales</taxon>
        <taxon>Streptomycetaceae</taxon>
        <taxon>Streptomyces</taxon>
    </lineage>
</organism>
<dbReference type="CDD" id="cd02142">
    <property type="entry name" value="McbC_SagB-like_oxidoreductase"/>
    <property type="match status" value="1"/>
</dbReference>
<feature type="region of interest" description="Disordered" evidence="1">
    <location>
        <begin position="109"/>
        <end position="144"/>
    </location>
</feature>
<evidence type="ECO:0000256" key="1">
    <source>
        <dbReference type="SAM" id="MobiDB-lite"/>
    </source>
</evidence>
<accession>A0ABW6X3C2</accession>
<dbReference type="NCBIfam" id="TIGR03605">
    <property type="entry name" value="antibiot_sagB"/>
    <property type="match status" value="1"/>
</dbReference>
<dbReference type="InterPro" id="IPR052544">
    <property type="entry name" value="Bacteriocin_Proc_Enz"/>
</dbReference>